<reference evidence="1 2" key="1">
    <citation type="submission" date="2017-10" db="EMBL/GenBank/DDBJ databases">
        <title>Paenichitinophaga pekingensis gen. nov., sp. nov., isolated from activated sludge.</title>
        <authorList>
            <person name="Jin D."/>
            <person name="Kong X."/>
            <person name="Deng Y."/>
            <person name="Bai Z."/>
        </authorList>
    </citation>
    <scope>NUCLEOTIDE SEQUENCE [LARGE SCALE GENOMIC DNA]</scope>
    <source>
        <strain evidence="1 2">13</strain>
    </source>
</reference>
<sequence>MANNFNSYQHDFLLATGLDWKTNIDTYIQYYQARVLDDMREQQSTKLNQLIEEVKKLQYP</sequence>
<dbReference type="RefSeq" id="WP_098194759.1">
    <property type="nucleotide sequence ID" value="NZ_CP023777.1"/>
</dbReference>
<protein>
    <submittedName>
        <fullName evidence="1">Uncharacterized protein</fullName>
    </submittedName>
</protein>
<proteinExistence type="predicted"/>
<name>A0A291QWR6_9BACT</name>
<evidence type="ECO:0000313" key="2">
    <source>
        <dbReference type="Proteomes" id="UP000220133"/>
    </source>
</evidence>
<organism evidence="1 2">
    <name type="scientific">Chitinophaga caeni</name>
    <dbReference type="NCBI Taxonomy" id="2029983"/>
    <lineage>
        <taxon>Bacteria</taxon>
        <taxon>Pseudomonadati</taxon>
        <taxon>Bacteroidota</taxon>
        <taxon>Chitinophagia</taxon>
        <taxon>Chitinophagales</taxon>
        <taxon>Chitinophagaceae</taxon>
        <taxon>Chitinophaga</taxon>
    </lineage>
</organism>
<keyword evidence="2" id="KW-1185">Reference proteome</keyword>
<dbReference type="KEGG" id="cbae:COR50_15115"/>
<dbReference type="AlphaFoldDB" id="A0A291QWR6"/>
<evidence type="ECO:0000313" key="1">
    <source>
        <dbReference type="EMBL" id="ATL48385.1"/>
    </source>
</evidence>
<gene>
    <name evidence="1" type="ORF">COR50_15115</name>
</gene>
<accession>A0A291QWR6</accession>
<dbReference type="Proteomes" id="UP000220133">
    <property type="component" value="Chromosome"/>
</dbReference>
<dbReference type="EMBL" id="CP023777">
    <property type="protein sequence ID" value="ATL48385.1"/>
    <property type="molecule type" value="Genomic_DNA"/>
</dbReference>